<evidence type="ECO:0000256" key="5">
    <source>
        <dbReference type="SAM" id="Phobius"/>
    </source>
</evidence>
<name>A0A2Z4Y406_SUMC1</name>
<accession>A0A2Z4Y406</accession>
<dbReference type="InterPro" id="IPR037185">
    <property type="entry name" value="EmrE-like"/>
</dbReference>
<organism evidence="7 8">
    <name type="scientific">Sumerlaea chitinivorans</name>
    <dbReference type="NCBI Taxonomy" id="2250252"/>
    <lineage>
        <taxon>Bacteria</taxon>
        <taxon>Candidatus Sumerlaeota</taxon>
        <taxon>Candidatus Sumerlaeia</taxon>
        <taxon>Candidatus Sumerlaeales</taxon>
        <taxon>Candidatus Sumerlaeaceae</taxon>
        <taxon>Candidatus Sumerlaea</taxon>
    </lineage>
</organism>
<feature type="transmembrane region" description="Helical" evidence="5">
    <location>
        <begin position="38"/>
        <end position="57"/>
    </location>
</feature>
<dbReference type="EMBL" id="CP030759">
    <property type="protein sequence ID" value="AXA35880.1"/>
    <property type="molecule type" value="Genomic_DNA"/>
</dbReference>
<feature type="transmembrane region" description="Helical" evidence="5">
    <location>
        <begin position="236"/>
        <end position="255"/>
    </location>
</feature>
<feature type="transmembrane region" description="Helical" evidence="5">
    <location>
        <begin position="207"/>
        <end position="224"/>
    </location>
</feature>
<evidence type="ECO:0000313" key="8">
    <source>
        <dbReference type="Proteomes" id="UP000262583"/>
    </source>
</evidence>
<evidence type="ECO:0000256" key="4">
    <source>
        <dbReference type="ARBA" id="ARBA00023136"/>
    </source>
</evidence>
<feature type="transmembrane region" description="Helical" evidence="5">
    <location>
        <begin position="92"/>
        <end position="112"/>
    </location>
</feature>
<evidence type="ECO:0000313" key="7">
    <source>
        <dbReference type="EMBL" id="AXA35880.1"/>
    </source>
</evidence>
<dbReference type="PANTHER" id="PTHR22911">
    <property type="entry name" value="ACYL-MALONYL CONDENSING ENZYME-RELATED"/>
    <property type="match status" value="1"/>
</dbReference>
<evidence type="ECO:0000259" key="6">
    <source>
        <dbReference type="Pfam" id="PF00892"/>
    </source>
</evidence>
<evidence type="ECO:0000256" key="1">
    <source>
        <dbReference type="ARBA" id="ARBA00004141"/>
    </source>
</evidence>
<reference evidence="7 8" key="1">
    <citation type="submission" date="2018-05" db="EMBL/GenBank/DDBJ databases">
        <title>A metagenomic window into the 2 km-deep terrestrial subsurface aquifer revealed taxonomically and functionally diverse microbial community comprising novel uncultured bacterial lineages.</title>
        <authorList>
            <person name="Kadnikov V.V."/>
            <person name="Mardanov A.V."/>
            <person name="Beletsky A.V."/>
            <person name="Banks D."/>
            <person name="Pimenov N.V."/>
            <person name="Frank Y.A."/>
            <person name="Karnachuk O.V."/>
            <person name="Ravin N.V."/>
        </authorList>
    </citation>
    <scope>NUCLEOTIDE SEQUENCE [LARGE SCALE GENOMIC DNA]</scope>
    <source>
        <strain evidence="7">BY</strain>
    </source>
</reference>
<feature type="domain" description="EamA" evidence="6">
    <location>
        <begin position="7"/>
        <end position="137"/>
    </location>
</feature>
<keyword evidence="2 5" id="KW-0812">Transmembrane</keyword>
<keyword evidence="4 5" id="KW-0472">Membrane</keyword>
<dbReference type="SUPFAM" id="SSF103481">
    <property type="entry name" value="Multidrug resistance efflux transporter EmrE"/>
    <property type="match status" value="2"/>
</dbReference>
<comment type="subcellular location">
    <subcellularLocation>
        <location evidence="1">Membrane</location>
        <topology evidence="1">Multi-pass membrane protein</topology>
    </subcellularLocation>
</comment>
<feature type="domain" description="EamA" evidence="6">
    <location>
        <begin position="148"/>
        <end position="277"/>
    </location>
</feature>
<feature type="transmembrane region" description="Helical" evidence="5">
    <location>
        <begin position="69"/>
        <end position="86"/>
    </location>
</feature>
<dbReference type="InterPro" id="IPR000620">
    <property type="entry name" value="EamA_dom"/>
</dbReference>
<proteinExistence type="predicted"/>
<keyword evidence="3 5" id="KW-1133">Transmembrane helix</keyword>
<dbReference type="Pfam" id="PF00892">
    <property type="entry name" value="EamA"/>
    <property type="match status" value="2"/>
</dbReference>
<evidence type="ECO:0000256" key="2">
    <source>
        <dbReference type="ARBA" id="ARBA00022692"/>
    </source>
</evidence>
<dbReference type="AlphaFoldDB" id="A0A2Z4Y406"/>
<sequence length="292" mass="31901">MRHGVLRGQLLMLASAFCFALMALCTRLLPRLPSIEKVFFRSLFGLILVVCLYVVTRRPLGRPGNYRRLLWRGVAGTAALLCYFYAIDHIGLPKATLYCYTYPVWSALFAWFELREKPHRLTLWSLPLGVVGTLLTLDFSTGHFAFSFGDLVGLAAGALTGSAIVSVRLLRGTESSGWIVIFFTLVGTIVTAFPTALHFVVPHAREWLLVVGMVAFATVAQLLMTNAYRVLTAAQGGLLSLTVVVWSAMFGTLFLGDTMPMRFWIGAAMILGSAAVATLEGTRGESTPVPCD</sequence>
<dbReference type="PANTHER" id="PTHR22911:SF6">
    <property type="entry name" value="SOLUTE CARRIER FAMILY 35 MEMBER G1"/>
    <property type="match status" value="1"/>
</dbReference>
<dbReference type="KEGG" id="schv:BRCON_1103"/>
<feature type="transmembrane region" description="Helical" evidence="5">
    <location>
        <begin position="124"/>
        <end position="145"/>
    </location>
</feature>
<dbReference type="GO" id="GO:0016020">
    <property type="term" value="C:membrane"/>
    <property type="evidence" value="ECO:0007669"/>
    <property type="project" value="UniProtKB-SubCell"/>
</dbReference>
<feature type="transmembrane region" description="Helical" evidence="5">
    <location>
        <begin position="177"/>
        <end position="201"/>
    </location>
</feature>
<protein>
    <submittedName>
        <fullName evidence="7">Integral membrane protein</fullName>
    </submittedName>
</protein>
<feature type="transmembrane region" description="Helical" evidence="5">
    <location>
        <begin position="261"/>
        <end position="279"/>
    </location>
</feature>
<evidence type="ECO:0000256" key="3">
    <source>
        <dbReference type="ARBA" id="ARBA00022989"/>
    </source>
</evidence>
<dbReference type="Proteomes" id="UP000262583">
    <property type="component" value="Chromosome"/>
</dbReference>
<gene>
    <name evidence="7" type="ORF">BRCON_1103</name>
</gene>